<protein>
    <submittedName>
        <fullName evidence="1">Uncharacterized protein</fullName>
    </submittedName>
</protein>
<accession>A0A6M3L2M4</accession>
<gene>
    <name evidence="1" type="ORF">MM415B02938_0010</name>
</gene>
<proteinExistence type="predicted"/>
<name>A0A6M3L2M4_9ZZZZ</name>
<organism evidence="1">
    <name type="scientific">viral metagenome</name>
    <dbReference type="NCBI Taxonomy" id="1070528"/>
    <lineage>
        <taxon>unclassified sequences</taxon>
        <taxon>metagenomes</taxon>
        <taxon>organismal metagenomes</taxon>
    </lineage>
</organism>
<sequence>METCRNPIVFLVPIKVHRHMGTKESAQQALRVGLEHLCQMNIGRFEVDWEGTAEKRKGVEVSSGNIDRLDLCEVLDFLERQNCRDDEHRYSGILEAVEHIRSKFGLTPVKTEVKDDDPPPRKFQYGDWKIEQQPVSPFALDEWQWCLWRHLTTGDYRKGLRGKIVEFYHIGTAESAMERCDRIDQEDL</sequence>
<dbReference type="EMBL" id="MT142721">
    <property type="protein sequence ID" value="QJA87625.1"/>
    <property type="molecule type" value="Genomic_DNA"/>
</dbReference>
<dbReference type="AlphaFoldDB" id="A0A6M3L2M4"/>
<evidence type="ECO:0000313" key="1">
    <source>
        <dbReference type="EMBL" id="QJA87625.1"/>
    </source>
</evidence>
<reference evidence="1" key="1">
    <citation type="submission" date="2020-03" db="EMBL/GenBank/DDBJ databases">
        <title>The deep terrestrial virosphere.</title>
        <authorList>
            <person name="Holmfeldt K."/>
            <person name="Nilsson E."/>
            <person name="Simone D."/>
            <person name="Lopez-Fernandez M."/>
            <person name="Wu X."/>
            <person name="de Brujin I."/>
            <person name="Lundin D."/>
            <person name="Andersson A."/>
            <person name="Bertilsson S."/>
            <person name="Dopson M."/>
        </authorList>
    </citation>
    <scope>NUCLEOTIDE SEQUENCE</scope>
    <source>
        <strain evidence="1">MM415B02938</strain>
    </source>
</reference>